<dbReference type="InterPro" id="IPR025979">
    <property type="entry name" value="ChrR-like_cupin_dom"/>
</dbReference>
<accession>A0ABT0BVX9</accession>
<gene>
    <name evidence="2" type="ORF">MTR66_20670</name>
</gene>
<dbReference type="InterPro" id="IPR014710">
    <property type="entry name" value="RmlC-like_jellyroll"/>
</dbReference>
<keyword evidence="3" id="KW-1185">Reference proteome</keyword>
<name>A0ABT0BVX9_9SPHN</name>
<organism evidence="2 3">
    <name type="scientific">Novosphingobium beihaiensis</name>
    <dbReference type="NCBI Taxonomy" id="2930389"/>
    <lineage>
        <taxon>Bacteria</taxon>
        <taxon>Pseudomonadati</taxon>
        <taxon>Pseudomonadota</taxon>
        <taxon>Alphaproteobacteria</taxon>
        <taxon>Sphingomonadales</taxon>
        <taxon>Sphingomonadaceae</taxon>
        <taxon>Novosphingobium</taxon>
    </lineage>
</organism>
<dbReference type="EMBL" id="JALHLG010000074">
    <property type="protein sequence ID" value="MCJ2189208.1"/>
    <property type="molecule type" value="Genomic_DNA"/>
</dbReference>
<evidence type="ECO:0000313" key="2">
    <source>
        <dbReference type="EMBL" id="MCJ2189208.1"/>
    </source>
</evidence>
<protein>
    <submittedName>
        <fullName evidence="2">Cupin domain-containing protein</fullName>
    </submittedName>
</protein>
<proteinExistence type="predicted"/>
<feature type="domain" description="ChrR-like cupin" evidence="1">
    <location>
        <begin position="28"/>
        <end position="115"/>
    </location>
</feature>
<reference evidence="2 3" key="1">
    <citation type="submission" date="2022-04" db="EMBL/GenBank/DDBJ databases">
        <title>Identification of a novel bacterium isolated from mangrove sediments.</title>
        <authorList>
            <person name="Pan X."/>
        </authorList>
    </citation>
    <scope>NUCLEOTIDE SEQUENCE [LARGE SCALE GENOMIC DNA]</scope>
    <source>
        <strain evidence="2 3">B2638</strain>
    </source>
</reference>
<dbReference type="Proteomes" id="UP001202281">
    <property type="component" value="Unassembled WGS sequence"/>
</dbReference>
<dbReference type="Pfam" id="PF12973">
    <property type="entry name" value="Cupin_7"/>
    <property type="match status" value="1"/>
</dbReference>
<dbReference type="RefSeq" id="WP_243924529.1">
    <property type="nucleotide sequence ID" value="NZ_JALHLG010000074.1"/>
</dbReference>
<evidence type="ECO:0000259" key="1">
    <source>
        <dbReference type="Pfam" id="PF12973"/>
    </source>
</evidence>
<comment type="caution">
    <text evidence="2">The sequence shown here is derived from an EMBL/GenBank/DDBJ whole genome shotgun (WGS) entry which is preliminary data.</text>
</comment>
<dbReference type="InterPro" id="IPR011051">
    <property type="entry name" value="RmlC_Cupin_sf"/>
</dbReference>
<dbReference type="SUPFAM" id="SSF51182">
    <property type="entry name" value="RmlC-like cupins"/>
    <property type="match status" value="1"/>
</dbReference>
<dbReference type="Gene3D" id="2.60.120.10">
    <property type="entry name" value="Jelly Rolls"/>
    <property type="match status" value="1"/>
</dbReference>
<sequence length="123" mass="13254">MNDVFVHGMAGGLPLPKTGTAMLRAGGEWQESASPGFLVMPLLNDAETGLRTFLMRFEPGAYATTHSHEEVEQIYVLEGEMYDDDTIYGAGDFFVRAPGAPHLAGSREGATVLVSYFPAERAA</sequence>
<evidence type="ECO:0000313" key="3">
    <source>
        <dbReference type="Proteomes" id="UP001202281"/>
    </source>
</evidence>